<proteinExistence type="predicted"/>
<organism evidence="1 2">
    <name type="scientific">Rhizophagus irregularis</name>
    <dbReference type="NCBI Taxonomy" id="588596"/>
    <lineage>
        <taxon>Eukaryota</taxon>
        <taxon>Fungi</taxon>
        <taxon>Fungi incertae sedis</taxon>
        <taxon>Mucoromycota</taxon>
        <taxon>Glomeromycotina</taxon>
        <taxon>Glomeromycetes</taxon>
        <taxon>Glomerales</taxon>
        <taxon>Glomeraceae</taxon>
        <taxon>Rhizophagus</taxon>
    </lineage>
</organism>
<comment type="caution">
    <text evidence="1">The sequence shown here is derived from an EMBL/GenBank/DDBJ whole genome shotgun (WGS) entry which is preliminary data.</text>
</comment>
<evidence type="ECO:0000313" key="1">
    <source>
        <dbReference type="EMBL" id="PKK58867.1"/>
    </source>
</evidence>
<name>A0A2N1MB61_9GLOM</name>
<sequence length="89" mass="10257">MKKIQGIAISEFWEEQPPTDCTHVIVESQYLSLLRDFPSQIILNQVIAVDKVCSIVALIDNEDEVTKLSEWTQLENGFYFITKRVLTLI</sequence>
<accession>A0A2N1MB61</accession>
<evidence type="ECO:0000313" key="2">
    <source>
        <dbReference type="Proteomes" id="UP000233469"/>
    </source>
</evidence>
<dbReference type="VEuPathDB" id="FungiDB:RhiirFUN_025303"/>
<dbReference type="VEuPathDB" id="FungiDB:FUN_013776"/>
<protein>
    <submittedName>
        <fullName evidence="1">Uncharacterized protein</fullName>
    </submittedName>
</protein>
<dbReference type="AlphaFoldDB" id="A0A2N1MB61"/>
<reference evidence="1 2" key="2">
    <citation type="submission" date="2017-10" db="EMBL/GenBank/DDBJ databases">
        <title>Extensive intraspecific genome diversity in a model arbuscular mycorrhizal fungus.</title>
        <authorList>
            <person name="Chen E.C.H."/>
            <person name="Morin E."/>
            <person name="Baudet D."/>
            <person name="Noel J."/>
            <person name="Ndikumana S."/>
            <person name="Charron P."/>
            <person name="St-Onge C."/>
            <person name="Giorgi J."/>
            <person name="Grigoriev I.V."/>
            <person name="Roux C."/>
            <person name="Martin F.M."/>
            <person name="Corradi N."/>
        </authorList>
    </citation>
    <scope>NUCLEOTIDE SEQUENCE [LARGE SCALE GENOMIC DNA]</scope>
    <source>
        <strain evidence="1 2">C2</strain>
    </source>
</reference>
<dbReference type="Proteomes" id="UP000233469">
    <property type="component" value="Unassembled WGS sequence"/>
</dbReference>
<gene>
    <name evidence="1" type="ORF">RhiirC2_795653</name>
</gene>
<reference evidence="1 2" key="1">
    <citation type="submission" date="2016-04" db="EMBL/GenBank/DDBJ databases">
        <title>Genome analyses suggest a sexual origin of heterokaryosis in a supposedly ancient asexual fungus.</title>
        <authorList>
            <person name="Ropars J."/>
            <person name="Sedzielewska K."/>
            <person name="Noel J."/>
            <person name="Charron P."/>
            <person name="Farinelli L."/>
            <person name="Marton T."/>
            <person name="Kruger M."/>
            <person name="Pelin A."/>
            <person name="Brachmann A."/>
            <person name="Corradi N."/>
        </authorList>
    </citation>
    <scope>NUCLEOTIDE SEQUENCE [LARGE SCALE GENOMIC DNA]</scope>
    <source>
        <strain evidence="1 2">C2</strain>
    </source>
</reference>
<dbReference type="EMBL" id="LLXL01003341">
    <property type="protein sequence ID" value="PKK58867.1"/>
    <property type="molecule type" value="Genomic_DNA"/>
</dbReference>